<reference evidence="2 3" key="1">
    <citation type="submission" date="2016-10" db="EMBL/GenBank/DDBJ databases">
        <authorList>
            <person name="de Groot N.N."/>
        </authorList>
    </citation>
    <scope>NUCLEOTIDE SEQUENCE [LARGE SCALE GENOMIC DNA]</scope>
    <source>
        <strain evidence="2 3">CGMCC 1.10434</strain>
    </source>
</reference>
<dbReference type="PANTHER" id="PTHR37423">
    <property type="entry name" value="SOLUBLE LYTIC MUREIN TRANSGLYCOSYLASE-RELATED"/>
    <property type="match status" value="1"/>
</dbReference>
<dbReference type="InterPro" id="IPR008258">
    <property type="entry name" value="Transglycosylase_SLT_dom_1"/>
</dbReference>
<gene>
    <name evidence="2" type="ORF">SAMN04488134_11395</name>
</gene>
<proteinExistence type="predicted"/>
<dbReference type="InterPro" id="IPR023346">
    <property type="entry name" value="Lysozyme-like_dom_sf"/>
</dbReference>
<name>A0A1H8SRV2_9BACI</name>
<dbReference type="RefSeq" id="WP_091499912.1">
    <property type="nucleotide sequence ID" value="NZ_FODJ01000013.1"/>
</dbReference>
<dbReference type="SUPFAM" id="SSF53955">
    <property type="entry name" value="Lysozyme-like"/>
    <property type="match status" value="1"/>
</dbReference>
<dbReference type="AlphaFoldDB" id="A0A1H8SRV2"/>
<dbReference type="Gene3D" id="1.10.530.10">
    <property type="match status" value="1"/>
</dbReference>
<dbReference type="CDD" id="cd00254">
    <property type="entry name" value="LT-like"/>
    <property type="match status" value="1"/>
</dbReference>
<feature type="domain" description="Transglycosylase SLT" evidence="1">
    <location>
        <begin position="86"/>
        <end position="192"/>
    </location>
</feature>
<evidence type="ECO:0000313" key="3">
    <source>
        <dbReference type="Proteomes" id="UP000199300"/>
    </source>
</evidence>
<dbReference type="Pfam" id="PF01464">
    <property type="entry name" value="SLT"/>
    <property type="match status" value="1"/>
</dbReference>
<protein>
    <submittedName>
        <fullName evidence="2">Transglycosylase SLT domain-containing protein</fullName>
    </submittedName>
</protein>
<dbReference type="Proteomes" id="UP000199300">
    <property type="component" value="Unassembled WGS sequence"/>
</dbReference>
<evidence type="ECO:0000259" key="1">
    <source>
        <dbReference type="Pfam" id="PF01464"/>
    </source>
</evidence>
<dbReference type="OrthoDB" id="9815002at2"/>
<dbReference type="STRING" id="872970.SAMN04488134_11395"/>
<dbReference type="EMBL" id="FODJ01000013">
    <property type="protein sequence ID" value="SEO81689.1"/>
    <property type="molecule type" value="Genomic_DNA"/>
</dbReference>
<keyword evidence="3" id="KW-1185">Reference proteome</keyword>
<sequence>MDIRLFQSMLQAQTTDNLRLPSSSNSSALFNDLLMTQMQPPTLLNPIETGLSIREILEGRPSLLAQTSAVTTPVQANVAQDLDAIIKEAAATYQIDERLIRSVIKTESNFNQHAVSRAGAEGYMQLMPQTAKGLGVTDSFNAKQNIFGGTKYLRQMLNRYNNNTTLALAAYNAGPGNVDKYNGIPPFTETQNYVKKVLTQYQA</sequence>
<accession>A0A1H8SRV2</accession>
<dbReference type="PANTHER" id="PTHR37423:SF2">
    <property type="entry name" value="MEMBRANE-BOUND LYTIC MUREIN TRANSGLYCOSYLASE C"/>
    <property type="match status" value="1"/>
</dbReference>
<evidence type="ECO:0000313" key="2">
    <source>
        <dbReference type="EMBL" id="SEO81689.1"/>
    </source>
</evidence>
<organism evidence="2 3">
    <name type="scientific">Amphibacillus marinus</name>
    <dbReference type="NCBI Taxonomy" id="872970"/>
    <lineage>
        <taxon>Bacteria</taxon>
        <taxon>Bacillati</taxon>
        <taxon>Bacillota</taxon>
        <taxon>Bacilli</taxon>
        <taxon>Bacillales</taxon>
        <taxon>Bacillaceae</taxon>
        <taxon>Amphibacillus</taxon>
    </lineage>
</organism>